<gene>
    <name evidence="2" type="ORF">SAMN05444370_103383</name>
</gene>
<feature type="domain" description="DUF427" evidence="1">
    <location>
        <begin position="12"/>
        <end position="99"/>
    </location>
</feature>
<dbReference type="RefSeq" id="WP_093251029.1">
    <property type="nucleotide sequence ID" value="NZ_FNQM01000003.1"/>
</dbReference>
<accession>A0A1H3Z4B8</accession>
<dbReference type="Gene3D" id="2.170.150.40">
    <property type="entry name" value="Domain of unknown function (DUF427)"/>
    <property type="match status" value="1"/>
</dbReference>
<dbReference type="Proteomes" id="UP000198703">
    <property type="component" value="Unassembled WGS sequence"/>
</dbReference>
<evidence type="ECO:0000313" key="2">
    <source>
        <dbReference type="EMBL" id="SEA18480.1"/>
    </source>
</evidence>
<name>A0A1H3Z4B8_9RHOB</name>
<dbReference type="Pfam" id="PF04248">
    <property type="entry name" value="NTP_transf_9"/>
    <property type="match status" value="1"/>
</dbReference>
<dbReference type="STRING" id="89524.SAMN05444370_103383"/>
<keyword evidence="3" id="KW-1185">Reference proteome</keyword>
<proteinExistence type="predicted"/>
<organism evidence="2 3">
    <name type="scientific">Rubrimonas cliftonensis</name>
    <dbReference type="NCBI Taxonomy" id="89524"/>
    <lineage>
        <taxon>Bacteria</taxon>
        <taxon>Pseudomonadati</taxon>
        <taxon>Pseudomonadota</taxon>
        <taxon>Alphaproteobacteria</taxon>
        <taxon>Rhodobacterales</taxon>
        <taxon>Paracoccaceae</taxon>
        <taxon>Rubrimonas</taxon>
    </lineage>
</organism>
<reference evidence="2 3" key="1">
    <citation type="submission" date="2016-10" db="EMBL/GenBank/DDBJ databases">
        <authorList>
            <person name="de Groot N.N."/>
        </authorList>
    </citation>
    <scope>NUCLEOTIDE SEQUENCE [LARGE SCALE GENOMIC DNA]</scope>
    <source>
        <strain evidence="2 3">DSM 15345</strain>
    </source>
</reference>
<evidence type="ECO:0000313" key="3">
    <source>
        <dbReference type="Proteomes" id="UP000198703"/>
    </source>
</evidence>
<protein>
    <submittedName>
        <fullName evidence="2">Uncharacterized conserved protein, DUF427 family</fullName>
    </submittedName>
</protein>
<dbReference type="OrthoDB" id="9815163at2"/>
<dbReference type="AlphaFoldDB" id="A0A1H3Z4B8"/>
<dbReference type="PANTHER" id="PTHR34310:SF9">
    <property type="entry name" value="BLR5716 PROTEIN"/>
    <property type="match status" value="1"/>
</dbReference>
<dbReference type="PANTHER" id="PTHR34310">
    <property type="entry name" value="DUF427 DOMAIN PROTEIN (AFU_ORTHOLOGUE AFUA_3G02220)"/>
    <property type="match status" value="1"/>
</dbReference>
<dbReference type="InterPro" id="IPR038694">
    <property type="entry name" value="DUF427_sf"/>
</dbReference>
<sequence length="107" mass="11345">MDIEITPVAGVVVVRAGGAVIAESRSAVMLRQPGAEPAFYLPRADVEMAFLDPSETVTTCPVKGAATHWHIMAKSGPIPDAAWAYEANEALAGRLAFDPERAAVERL</sequence>
<dbReference type="EMBL" id="FNQM01000003">
    <property type="protein sequence ID" value="SEA18480.1"/>
    <property type="molecule type" value="Genomic_DNA"/>
</dbReference>
<dbReference type="InterPro" id="IPR007361">
    <property type="entry name" value="DUF427"/>
</dbReference>
<evidence type="ECO:0000259" key="1">
    <source>
        <dbReference type="Pfam" id="PF04248"/>
    </source>
</evidence>